<dbReference type="PANTHER" id="PTHR12644">
    <property type="entry name" value="ARP2/3 COMPLEX 16 KD SUBUNIT P16-ARC"/>
    <property type="match status" value="1"/>
</dbReference>
<comment type="similarity">
    <text evidence="2 7">Belongs to the ARPC5 family.</text>
</comment>
<dbReference type="GO" id="GO:0044396">
    <property type="term" value="P:actin cortical patch organization"/>
    <property type="evidence" value="ECO:0007669"/>
    <property type="project" value="UniProtKB-ARBA"/>
</dbReference>
<reference evidence="8 9" key="1">
    <citation type="submission" date="2018-12" db="EMBL/GenBank/DDBJ databases">
        <authorList>
            <person name="Tiukova I."/>
            <person name="Dainat J."/>
        </authorList>
    </citation>
    <scope>NUCLEOTIDE SEQUENCE [LARGE SCALE GENOMIC DNA]</scope>
</reference>
<dbReference type="GO" id="GO:0034314">
    <property type="term" value="P:Arp2/3 complex-mediated actin nucleation"/>
    <property type="evidence" value="ECO:0007669"/>
    <property type="project" value="InterPro"/>
</dbReference>
<dbReference type="SUPFAM" id="SSF69103">
    <property type="entry name" value="Arp2/3 complex 16 kDa subunit ARPC5"/>
    <property type="match status" value="1"/>
</dbReference>
<dbReference type="InterPro" id="IPR006789">
    <property type="entry name" value="ARPC5"/>
</dbReference>
<comment type="subcellular location">
    <subcellularLocation>
        <location evidence="1">Cytoplasm</location>
        <location evidence="1">Cytoskeleton</location>
    </subcellularLocation>
</comment>
<evidence type="ECO:0000313" key="9">
    <source>
        <dbReference type="Proteomes" id="UP000290900"/>
    </source>
</evidence>
<dbReference type="OrthoDB" id="195498at2759"/>
<dbReference type="AlphaFoldDB" id="A0A448YLJ9"/>
<evidence type="ECO:0000256" key="3">
    <source>
        <dbReference type="ARBA" id="ARBA00022490"/>
    </source>
</evidence>
<dbReference type="Gene3D" id="1.25.40.190">
    <property type="entry name" value="Actin-related protein 2/3 complex subunit 5"/>
    <property type="match status" value="1"/>
</dbReference>
<dbReference type="GO" id="GO:0005885">
    <property type="term" value="C:Arp2/3 protein complex"/>
    <property type="evidence" value="ECO:0007669"/>
    <property type="project" value="InterPro"/>
</dbReference>
<dbReference type="STRING" id="13370.A0A448YLJ9"/>
<protein>
    <recommendedName>
        <fullName evidence="5 7">Actin-related protein 2/3 complex subunit 5</fullName>
    </recommendedName>
</protein>
<organism evidence="8 9">
    <name type="scientific">Brettanomyces naardenensis</name>
    <name type="common">Yeast</name>
    <dbReference type="NCBI Taxonomy" id="13370"/>
    <lineage>
        <taxon>Eukaryota</taxon>
        <taxon>Fungi</taxon>
        <taxon>Dikarya</taxon>
        <taxon>Ascomycota</taxon>
        <taxon>Saccharomycotina</taxon>
        <taxon>Pichiomycetes</taxon>
        <taxon>Pichiales</taxon>
        <taxon>Pichiaceae</taxon>
        <taxon>Brettanomyces</taxon>
    </lineage>
</organism>
<dbReference type="FunFam" id="1.25.40.190:FF:000003">
    <property type="entry name" value="Actin-related protein 2/3 complex subunit 5"/>
    <property type="match status" value="1"/>
</dbReference>
<gene>
    <name evidence="8" type="ORF">BRENAR_LOCUS2512</name>
</gene>
<evidence type="ECO:0000256" key="1">
    <source>
        <dbReference type="ARBA" id="ARBA00004245"/>
    </source>
</evidence>
<dbReference type="FunCoup" id="A0A448YLJ9">
    <property type="interactions" value="532"/>
</dbReference>
<sequence length="150" mass="16628">MEEDWRRIDVDQFDPESQFVEDDLGLPSYTLEDLQGKFQQIRQSIASNNIAEGIKLSVTDAPYGSANDVKQSYLLAVLEVLNTAKQSEVNTVISQLSTEEVDVLVKIVYALMATSEGQRSGGALLGWLDKIVDSVGEGPIVRYLSDPYRI</sequence>
<dbReference type="InterPro" id="IPR036743">
    <property type="entry name" value="ARPC5_sf"/>
</dbReference>
<evidence type="ECO:0000256" key="5">
    <source>
        <dbReference type="ARBA" id="ARBA00040214"/>
    </source>
</evidence>
<evidence type="ECO:0000256" key="6">
    <source>
        <dbReference type="ARBA" id="ARBA00060329"/>
    </source>
</evidence>
<dbReference type="Pfam" id="PF04699">
    <property type="entry name" value="P16-Arc"/>
    <property type="match status" value="1"/>
</dbReference>
<dbReference type="EMBL" id="CAACVR010000012">
    <property type="protein sequence ID" value="VEU21780.1"/>
    <property type="molecule type" value="Genomic_DNA"/>
</dbReference>
<comment type="function">
    <text evidence="7">Functions as component of the Arp2/3 complex which is involved in regulation of actin polymerization and together with an activating nucleation-promoting factor (NPF) mediates the formation of branched actin networks. Arp2/3 complex plays a critical role in the control of cell morphogenesis via the modulation of cell polarity development.</text>
</comment>
<keyword evidence="3" id="KW-0963">Cytoplasm</keyword>
<accession>A0A448YLJ9</accession>
<dbReference type="GO" id="GO:0030833">
    <property type="term" value="P:regulation of actin filament polymerization"/>
    <property type="evidence" value="ECO:0007669"/>
    <property type="project" value="InterPro"/>
</dbReference>
<proteinExistence type="inferred from homology"/>
<evidence type="ECO:0000256" key="7">
    <source>
        <dbReference type="RuleBase" id="RU004301"/>
    </source>
</evidence>
<evidence type="ECO:0000256" key="2">
    <source>
        <dbReference type="ARBA" id="ARBA00006084"/>
    </source>
</evidence>
<keyword evidence="4 7" id="KW-0206">Cytoskeleton</keyword>
<keyword evidence="9" id="KW-1185">Reference proteome</keyword>
<dbReference type="PIRSF" id="PIRSF039096">
    <property type="entry name" value="p16-ARC"/>
    <property type="match status" value="1"/>
</dbReference>
<name>A0A448YLJ9_BRENA</name>
<comment type="function">
    <text evidence="6">Functions as a component of the Arp2/3 complex which is involved in regulation of actin polymerization and together with an activating nucleation-promoting factor (NPF) mediates the formation of branched actin networks.</text>
</comment>
<evidence type="ECO:0000313" key="8">
    <source>
        <dbReference type="EMBL" id="VEU21780.1"/>
    </source>
</evidence>
<dbReference type="InParanoid" id="A0A448YLJ9"/>
<evidence type="ECO:0000256" key="4">
    <source>
        <dbReference type="ARBA" id="ARBA00023212"/>
    </source>
</evidence>
<dbReference type="Proteomes" id="UP000290900">
    <property type="component" value="Unassembled WGS sequence"/>
</dbReference>